<evidence type="ECO:0000313" key="7">
    <source>
        <dbReference type="RefSeq" id="XP_034249089.1"/>
    </source>
</evidence>
<protein>
    <submittedName>
        <fullName evidence="7">Programmed cell death protein 2</fullName>
    </submittedName>
</protein>
<dbReference type="InterPro" id="IPR002893">
    <property type="entry name" value="Znf_MYND"/>
</dbReference>
<dbReference type="PANTHER" id="PTHR12298">
    <property type="entry name" value="PCDC2 PROGRAMMED CELL DEATH PROTEIN 2 -RELATED"/>
    <property type="match status" value="1"/>
</dbReference>
<gene>
    <name evidence="7" type="primary">LOC117649973</name>
</gene>
<proteinExistence type="predicted"/>
<sequence length="366" mass="41840">MAKEGTRVDVGFVDEVESWKLDSRFFPSKVGGRPAWLHLSQLPSSKEMECEKCHEPCIFLCQVYAPIEIRDDCFHRTLFVFMCRNAKCYSSNDNSCFLVLRSQLRRQNEFYPFDPPEDSENWHPECKIDKWSDVCAACGNSGSSHCGRCKKVKYCSRNHQVLHWRDHHKQACTAGDHGNVIGKSSCLLPEYELIVEPEGDDAVDGVKSVDSDCDEDDDNDEAEKARLKEFENLQLEGKAGTFAEDDTVDADLLQMAAFDEDKIFKSFKTRIAYNPGQVLRYQQNGEPLWLSDDHRPSDADIPPCTHCGSPRVFEFQILPQLLNHLSLDNVDQSIDWGILVVYTCERSCTEGPAYKREFLWKQDINA</sequence>
<reference evidence="7" key="1">
    <citation type="submission" date="2025-08" db="UniProtKB">
        <authorList>
            <consortium name="RefSeq"/>
        </authorList>
    </citation>
    <scope>IDENTIFICATION</scope>
    <source>
        <tissue evidence="7">Total insect</tissue>
    </source>
</reference>
<dbReference type="GeneID" id="117649973"/>
<evidence type="ECO:0000256" key="3">
    <source>
        <dbReference type="ARBA" id="ARBA00022833"/>
    </source>
</evidence>
<dbReference type="PROSITE" id="PS50865">
    <property type="entry name" value="ZF_MYND_2"/>
    <property type="match status" value="1"/>
</dbReference>
<dbReference type="InParanoid" id="A0A6P8ZV70"/>
<dbReference type="GO" id="GO:0005634">
    <property type="term" value="C:nucleus"/>
    <property type="evidence" value="ECO:0007669"/>
    <property type="project" value="TreeGrafter"/>
</dbReference>
<dbReference type="RefSeq" id="XP_034249089.1">
    <property type="nucleotide sequence ID" value="XM_034393198.1"/>
</dbReference>
<evidence type="ECO:0000313" key="6">
    <source>
        <dbReference type="Proteomes" id="UP000515158"/>
    </source>
</evidence>
<accession>A0A6P8ZV70</accession>
<keyword evidence="1" id="KW-0479">Metal-binding</keyword>
<dbReference type="Gene3D" id="6.10.140.2220">
    <property type="match status" value="1"/>
</dbReference>
<evidence type="ECO:0000256" key="1">
    <source>
        <dbReference type="ARBA" id="ARBA00022723"/>
    </source>
</evidence>
<dbReference type="AlphaFoldDB" id="A0A6P8ZV70"/>
<dbReference type="FunCoup" id="A0A6P8ZV70">
    <property type="interactions" value="2150"/>
</dbReference>
<dbReference type="CTD" id="45021"/>
<dbReference type="InterPro" id="IPR007320">
    <property type="entry name" value="PDCD2_C"/>
</dbReference>
<dbReference type="OrthoDB" id="443682at2759"/>
<dbReference type="PANTHER" id="PTHR12298:SF4">
    <property type="entry name" value="PROGRAMMED CELL DEATH PROTEIN 2"/>
    <property type="match status" value="1"/>
</dbReference>
<dbReference type="Pfam" id="PF01753">
    <property type="entry name" value="zf-MYND"/>
    <property type="match status" value="1"/>
</dbReference>
<evidence type="ECO:0000256" key="2">
    <source>
        <dbReference type="ARBA" id="ARBA00022771"/>
    </source>
</evidence>
<dbReference type="GO" id="GO:0005737">
    <property type="term" value="C:cytoplasm"/>
    <property type="evidence" value="ECO:0007669"/>
    <property type="project" value="InterPro"/>
</dbReference>
<evidence type="ECO:0000256" key="4">
    <source>
        <dbReference type="PROSITE-ProRule" id="PRU00134"/>
    </source>
</evidence>
<name>A0A6P8ZV70_THRPL</name>
<keyword evidence="2 4" id="KW-0863">Zinc-finger</keyword>
<keyword evidence="3" id="KW-0862">Zinc</keyword>
<organism evidence="7">
    <name type="scientific">Thrips palmi</name>
    <name type="common">Melon thrips</name>
    <dbReference type="NCBI Taxonomy" id="161013"/>
    <lineage>
        <taxon>Eukaryota</taxon>
        <taxon>Metazoa</taxon>
        <taxon>Ecdysozoa</taxon>
        <taxon>Arthropoda</taxon>
        <taxon>Hexapoda</taxon>
        <taxon>Insecta</taxon>
        <taxon>Pterygota</taxon>
        <taxon>Neoptera</taxon>
        <taxon>Paraneoptera</taxon>
        <taxon>Thysanoptera</taxon>
        <taxon>Terebrantia</taxon>
        <taxon>Thripoidea</taxon>
        <taxon>Thripidae</taxon>
        <taxon>Thrips</taxon>
    </lineage>
</organism>
<dbReference type="PROSITE" id="PS01360">
    <property type="entry name" value="ZF_MYND_1"/>
    <property type="match status" value="1"/>
</dbReference>
<evidence type="ECO:0000259" key="5">
    <source>
        <dbReference type="PROSITE" id="PS50865"/>
    </source>
</evidence>
<dbReference type="SUPFAM" id="SSF144232">
    <property type="entry name" value="HIT/MYND zinc finger-like"/>
    <property type="match status" value="1"/>
</dbReference>
<keyword evidence="6" id="KW-1185">Reference proteome</keyword>
<dbReference type="GO" id="GO:0008270">
    <property type="term" value="F:zinc ion binding"/>
    <property type="evidence" value="ECO:0007669"/>
    <property type="project" value="UniProtKB-KW"/>
</dbReference>
<feature type="domain" description="MYND-type" evidence="5">
    <location>
        <begin position="135"/>
        <end position="172"/>
    </location>
</feature>
<dbReference type="KEGG" id="tpal:117649973"/>
<dbReference type="Proteomes" id="UP000515158">
    <property type="component" value="Unplaced"/>
</dbReference>
<dbReference type="Pfam" id="PF04194">
    <property type="entry name" value="PDCD2_C"/>
    <property type="match status" value="1"/>
</dbReference>